<dbReference type="UniPathway" id="UPA01057">
    <property type="reaction ID" value="UER00900"/>
</dbReference>
<evidence type="ECO:0000259" key="5">
    <source>
        <dbReference type="Pfam" id="PF12697"/>
    </source>
</evidence>
<comment type="pathway">
    <text evidence="3">Quinol/quinone metabolism; 1,4-dihydroxy-2-naphthoate biosynthesis; 1,4-dihydroxy-2-naphthoate from chorismate: step 3/7.</text>
</comment>
<dbReference type="SUPFAM" id="SSF53474">
    <property type="entry name" value="alpha/beta-Hydrolases"/>
    <property type="match status" value="1"/>
</dbReference>
<dbReference type="RefSeq" id="WP_094109349.1">
    <property type="nucleotide sequence ID" value="NZ_LUTP01000015.1"/>
</dbReference>
<dbReference type="EC" id="4.2.99.20" evidence="3 4"/>
<proteinExistence type="inferred from homology"/>
<dbReference type="EMBL" id="LUTP01000015">
    <property type="protein sequence ID" value="OSN06229.1"/>
    <property type="molecule type" value="Genomic_DNA"/>
</dbReference>
<dbReference type="InterPro" id="IPR000073">
    <property type="entry name" value="AB_hydrolase_1"/>
</dbReference>
<keyword evidence="1 3" id="KW-0474">Menaquinone biosynthesis</keyword>
<dbReference type="OrthoDB" id="9808398at2"/>
<dbReference type="PANTHER" id="PTHR42916">
    <property type="entry name" value="2-SUCCINYL-5-ENOLPYRUVYL-6-HYDROXY-3-CYCLOHEXENE-1-CARBOXYLATE SYNTHASE"/>
    <property type="match status" value="1"/>
</dbReference>
<evidence type="ECO:0000313" key="6">
    <source>
        <dbReference type="EMBL" id="OSN06229.1"/>
    </source>
</evidence>
<dbReference type="UniPathway" id="UPA00079"/>
<comment type="similarity">
    <text evidence="3">Belongs to the AB hydrolase superfamily. MenH family.</text>
</comment>
<dbReference type="Pfam" id="PF12697">
    <property type="entry name" value="Abhydrolase_6"/>
    <property type="match status" value="1"/>
</dbReference>
<evidence type="ECO:0000256" key="1">
    <source>
        <dbReference type="ARBA" id="ARBA00022428"/>
    </source>
</evidence>
<sequence>MRARCLPQGEPGLPWLVLLHGLLGSGEDWLPILPFLNDRPVLLVDLPGHGDARHQSAEGFDDVSHQLTALLAEKGIRDYWLLGYSLGGRIAMFHACHGETSGLRGLLVEGGHPGLAAAGEREARALHDARWARRFREEPLAQALADWYQQPVFADLTTAQRQALIQRRSNNDGEAVARMLIATSLARQPNLTAPLQQLSVPFGYLCGERDIKFQTLARQAALPLLSVADCGHNAHQANPAGYAARIRSLISHPVKE</sequence>
<accession>A0A1X3RWM1</accession>
<comment type="caution">
    <text evidence="6">The sequence shown here is derived from an EMBL/GenBank/DDBJ whole genome shotgun (WGS) entry which is preliminary data.</text>
</comment>
<evidence type="ECO:0000256" key="3">
    <source>
        <dbReference type="HAMAP-Rule" id="MF_01660"/>
    </source>
</evidence>
<dbReference type="NCBIfam" id="NF008340">
    <property type="entry name" value="PRK11126.1"/>
    <property type="match status" value="1"/>
</dbReference>
<comment type="subunit">
    <text evidence="3">Monomer.</text>
</comment>
<evidence type="ECO:0000256" key="2">
    <source>
        <dbReference type="ARBA" id="ARBA00023239"/>
    </source>
</evidence>
<comment type="function">
    <text evidence="3">Catalyzes a proton abstraction reaction that results in 2,5-elimination of pyruvate from 2-succinyl-5-enolpyruvyl-6-hydroxy-3-cyclohexene-1-carboxylate (SEPHCHC) and the formation of 2-succinyl-6-hydroxy-2,4-cyclohexadiene-1-carboxylate (SHCHC).</text>
</comment>
<comment type="pathway">
    <text evidence="3">Quinol/quinone metabolism; menaquinone biosynthesis.</text>
</comment>
<protein>
    <recommendedName>
        <fullName evidence="3 4">2-succinyl-6-hydroxy-2,4-cyclohexadiene-1-carboxylate synthase</fullName>
        <shortName evidence="3">SHCHC synthase</shortName>
        <ecNumber evidence="3 4">4.2.99.20</ecNumber>
    </recommendedName>
</protein>
<dbReference type="Gene3D" id="3.40.50.1820">
    <property type="entry name" value="alpha/beta hydrolase"/>
    <property type="match status" value="1"/>
</dbReference>
<dbReference type="InterPro" id="IPR022485">
    <property type="entry name" value="SHCHC_synthase_MenH"/>
</dbReference>
<dbReference type="GO" id="GO:0070205">
    <property type="term" value="F:2-succinyl-6-hydroxy-2,4-cyclohexadiene-1-carboxylate synthase activity"/>
    <property type="evidence" value="ECO:0007669"/>
    <property type="project" value="UniProtKB-UniRule"/>
</dbReference>
<evidence type="ECO:0000256" key="4">
    <source>
        <dbReference type="NCBIfam" id="TIGR03695"/>
    </source>
</evidence>
<comment type="catalytic activity">
    <reaction evidence="3">
        <text>5-enolpyruvoyl-6-hydroxy-2-succinyl-cyclohex-3-ene-1-carboxylate = (1R,6R)-6-hydroxy-2-succinyl-cyclohexa-2,4-diene-1-carboxylate + pyruvate</text>
        <dbReference type="Rhea" id="RHEA:25597"/>
        <dbReference type="ChEBI" id="CHEBI:15361"/>
        <dbReference type="ChEBI" id="CHEBI:58689"/>
        <dbReference type="ChEBI" id="CHEBI:58818"/>
        <dbReference type="EC" id="4.2.99.20"/>
    </reaction>
</comment>
<dbReference type="InterPro" id="IPR029058">
    <property type="entry name" value="AB_hydrolase_fold"/>
</dbReference>
<keyword evidence="2 3" id="KW-0456">Lyase</keyword>
<reference evidence="6 7" key="1">
    <citation type="submission" date="2016-02" db="EMBL/GenBank/DDBJ databases">
        <title>Species-wide whole genome sequencing reveals diversity, host range in Lonsdalea quercina.</title>
        <authorList>
            <person name="Li Y."/>
        </authorList>
    </citation>
    <scope>NUCLEOTIDE SEQUENCE [LARGE SCALE GENOMIC DNA]</scope>
    <source>
        <strain evidence="6 7">LMG 26264</strain>
    </source>
</reference>
<organism evidence="6 7">
    <name type="scientific">Lonsdalea iberica</name>
    <dbReference type="NCBI Taxonomy" id="1082703"/>
    <lineage>
        <taxon>Bacteria</taxon>
        <taxon>Pseudomonadati</taxon>
        <taxon>Pseudomonadota</taxon>
        <taxon>Gammaproteobacteria</taxon>
        <taxon>Enterobacterales</taxon>
        <taxon>Pectobacteriaceae</taxon>
        <taxon>Lonsdalea</taxon>
    </lineage>
</organism>
<feature type="domain" description="AB hydrolase-1" evidence="5">
    <location>
        <begin position="16"/>
        <end position="244"/>
    </location>
</feature>
<dbReference type="HAMAP" id="MF_01660">
    <property type="entry name" value="MenH"/>
    <property type="match status" value="1"/>
</dbReference>
<gene>
    <name evidence="3" type="primary">menH</name>
    <name evidence="6" type="ORF">AU511_07815</name>
</gene>
<name>A0A1X3RWM1_9GAMM</name>
<dbReference type="NCBIfam" id="TIGR03695">
    <property type="entry name" value="menH_SHCHC"/>
    <property type="match status" value="1"/>
</dbReference>
<dbReference type="PANTHER" id="PTHR42916:SF1">
    <property type="entry name" value="PROTEIN PHYLLO, CHLOROPLASTIC"/>
    <property type="match status" value="1"/>
</dbReference>
<dbReference type="AlphaFoldDB" id="A0A1X3RWM1"/>
<dbReference type="GO" id="GO:0009234">
    <property type="term" value="P:menaquinone biosynthetic process"/>
    <property type="evidence" value="ECO:0007669"/>
    <property type="project" value="UniProtKB-UniRule"/>
</dbReference>
<evidence type="ECO:0000313" key="7">
    <source>
        <dbReference type="Proteomes" id="UP000194020"/>
    </source>
</evidence>
<dbReference type="Proteomes" id="UP000194020">
    <property type="component" value="Unassembled WGS sequence"/>
</dbReference>